<dbReference type="InterPro" id="IPR049544">
    <property type="entry name" value="SoxE-like_C"/>
</dbReference>
<comment type="cofactor">
    <cofactor evidence="3">
        <name>Cu cation</name>
        <dbReference type="ChEBI" id="CHEBI:23378"/>
    </cofactor>
    <text evidence="3">Binds 1 copper ion per subunit.</text>
</comment>
<dbReference type="InterPro" id="IPR028871">
    <property type="entry name" value="BlueCu_1_BS"/>
</dbReference>
<dbReference type="Proteomes" id="UP000539473">
    <property type="component" value="Unassembled WGS sequence"/>
</dbReference>
<evidence type="ECO:0000256" key="3">
    <source>
        <dbReference type="PIRSR" id="PIRSR601243-1"/>
    </source>
</evidence>
<feature type="binding site" evidence="3">
    <location>
        <position position="132"/>
    </location>
    <ligand>
        <name>Cu cation</name>
        <dbReference type="ChEBI" id="CHEBI:23378"/>
    </ligand>
</feature>
<dbReference type="InterPro" id="IPR008972">
    <property type="entry name" value="Cupredoxin"/>
</dbReference>
<feature type="domain" description="Sulfocyanin-like C-terminal" evidence="5">
    <location>
        <begin position="21"/>
        <end position="154"/>
    </location>
</feature>
<dbReference type="SUPFAM" id="SSF49503">
    <property type="entry name" value="Cupredoxins"/>
    <property type="match status" value="1"/>
</dbReference>
<dbReference type="PRINTS" id="PR00158">
    <property type="entry name" value="RUSTICYANIN"/>
</dbReference>
<dbReference type="PANTHER" id="PTHR38439">
    <property type="entry name" value="AURACYANIN-B"/>
    <property type="match status" value="1"/>
</dbReference>
<evidence type="ECO:0000313" key="7">
    <source>
        <dbReference type="EMBL" id="MBB5378696.1"/>
    </source>
</evidence>
<reference evidence="6" key="4">
    <citation type="submission" date="2024-05" db="EMBL/GenBank/DDBJ databases">
        <authorList>
            <person name="Sun Q."/>
            <person name="Zhou Y."/>
        </authorList>
    </citation>
    <scope>NUCLEOTIDE SEQUENCE</scope>
    <source>
        <strain evidence="6">CGMCC 1.18437</strain>
    </source>
</reference>
<evidence type="ECO:0000259" key="5">
    <source>
        <dbReference type="Pfam" id="PF06525"/>
    </source>
</evidence>
<organism evidence="7 8">
    <name type="scientific">Deinococcus metalli</name>
    <dbReference type="NCBI Taxonomy" id="1141878"/>
    <lineage>
        <taxon>Bacteria</taxon>
        <taxon>Thermotogati</taxon>
        <taxon>Deinococcota</taxon>
        <taxon>Deinococci</taxon>
        <taxon>Deinococcales</taxon>
        <taxon>Deinococcaceae</taxon>
        <taxon>Deinococcus</taxon>
    </lineage>
</organism>
<dbReference type="Gene3D" id="2.60.40.420">
    <property type="entry name" value="Cupredoxins - blue copper proteins"/>
    <property type="match status" value="1"/>
</dbReference>
<feature type="signal peptide" evidence="4">
    <location>
        <begin position="1"/>
        <end position="18"/>
    </location>
</feature>
<dbReference type="Proteomes" id="UP000619376">
    <property type="component" value="Unassembled WGS sequence"/>
</dbReference>
<evidence type="ECO:0000256" key="2">
    <source>
        <dbReference type="ARBA" id="ARBA00023008"/>
    </source>
</evidence>
<evidence type="ECO:0000313" key="8">
    <source>
        <dbReference type="Proteomes" id="UP000539473"/>
    </source>
</evidence>
<keyword evidence="1 3" id="KW-0479">Metal-binding</keyword>
<reference evidence="7 8" key="3">
    <citation type="submission" date="2020-08" db="EMBL/GenBank/DDBJ databases">
        <title>Genomic Encyclopedia of Type Strains, Phase IV (KMG-IV): sequencing the most valuable type-strain genomes for metagenomic binning, comparative biology and taxonomic classification.</title>
        <authorList>
            <person name="Goeker M."/>
        </authorList>
    </citation>
    <scope>NUCLEOTIDE SEQUENCE [LARGE SCALE GENOMIC DNA]</scope>
    <source>
        <strain evidence="7 8">DSM 27521</strain>
    </source>
</reference>
<dbReference type="Pfam" id="PF06525">
    <property type="entry name" value="SoxE"/>
    <property type="match status" value="1"/>
</dbReference>
<dbReference type="PROSITE" id="PS00196">
    <property type="entry name" value="COPPER_BLUE"/>
    <property type="match status" value="1"/>
</dbReference>
<feature type="binding site" evidence="3">
    <location>
        <position position="76"/>
    </location>
    <ligand>
        <name>Cu cation</name>
        <dbReference type="ChEBI" id="CHEBI:23378"/>
    </ligand>
</feature>
<dbReference type="InterPro" id="IPR001243">
    <property type="entry name" value="Rusticyanin"/>
</dbReference>
<evidence type="ECO:0000256" key="4">
    <source>
        <dbReference type="SAM" id="SignalP"/>
    </source>
</evidence>
<evidence type="ECO:0000313" key="6">
    <source>
        <dbReference type="EMBL" id="GHF61769.1"/>
    </source>
</evidence>
<protein>
    <submittedName>
        <fullName evidence="7">Sulfocyanin</fullName>
    </submittedName>
</protein>
<dbReference type="EMBL" id="JACHFK010000014">
    <property type="protein sequence ID" value="MBB5378696.1"/>
    <property type="molecule type" value="Genomic_DNA"/>
</dbReference>
<reference evidence="6" key="1">
    <citation type="journal article" date="2014" name="Int. J. Syst. Evol. Microbiol.">
        <title>Complete genome of a new Firmicutes species belonging to the dominant human colonic microbiota ('Ruminococcus bicirculans') reveals two chromosomes and a selective capacity to utilize plant glucans.</title>
        <authorList>
            <consortium name="NISC Comparative Sequencing Program"/>
            <person name="Wegmann U."/>
            <person name="Louis P."/>
            <person name="Goesmann A."/>
            <person name="Henrissat B."/>
            <person name="Duncan S.H."/>
            <person name="Flint H.J."/>
        </authorList>
    </citation>
    <scope>NUCLEOTIDE SEQUENCE</scope>
    <source>
        <strain evidence="6">CGMCC 1.18437</strain>
    </source>
</reference>
<dbReference type="InterPro" id="IPR050845">
    <property type="entry name" value="Cu-binding_ET"/>
</dbReference>
<evidence type="ECO:0000256" key="1">
    <source>
        <dbReference type="ARBA" id="ARBA00022723"/>
    </source>
</evidence>
<sequence length="158" mass="16049">MNFIPILLTAVLLGTAHAASPVQTKGSAVTIDLIAGQGSTNGGLNFNGGARGDRTFTVPLGATVTVKFKNMGIMPHSFVIRQGGAAPTDADASDAVFTSGYAPAKVEAGIRPGATTQVVFKASKAGSYYFVCGVPGHAMGGQYIRLVVSKAATVASFK</sequence>
<dbReference type="EMBL" id="BNAJ01000015">
    <property type="protein sequence ID" value="GHF61769.1"/>
    <property type="molecule type" value="Genomic_DNA"/>
</dbReference>
<dbReference type="AlphaFoldDB" id="A0A7W8NR87"/>
<comment type="caution">
    <text evidence="7">The sequence shown here is derived from an EMBL/GenBank/DDBJ whole genome shotgun (WGS) entry which is preliminary data.</text>
</comment>
<feature type="binding site" evidence="3">
    <location>
        <position position="137"/>
    </location>
    <ligand>
        <name>Cu cation</name>
        <dbReference type="ChEBI" id="CHEBI:23378"/>
    </ligand>
</feature>
<accession>A0A7W8NR87</accession>
<dbReference type="PANTHER" id="PTHR38439:SF3">
    <property type="entry name" value="COPPER-RESISTANT CUPROPROTEIN COPI"/>
    <property type="match status" value="1"/>
</dbReference>
<name>A0A7W8NR87_9DEIO</name>
<keyword evidence="4" id="KW-0732">Signal</keyword>
<gene>
    <name evidence="6" type="ORF">GCM10017781_42430</name>
    <name evidence="7" type="ORF">HNQ07_004203</name>
</gene>
<reference evidence="9" key="2">
    <citation type="journal article" date="2019" name="Int. J. Syst. Evol. Microbiol.">
        <title>The Global Catalogue of Microorganisms (GCM) 10K type strain sequencing project: providing services to taxonomists for standard genome sequencing and annotation.</title>
        <authorList>
            <consortium name="The Broad Institute Genomics Platform"/>
            <consortium name="The Broad Institute Genome Sequencing Center for Infectious Disease"/>
            <person name="Wu L."/>
            <person name="Ma J."/>
        </authorList>
    </citation>
    <scope>NUCLEOTIDE SEQUENCE [LARGE SCALE GENOMIC DNA]</scope>
    <source>
        <strain evidence="9">CGMCC 1.18437</strain>
    </source>
</reference>
<keyword evidence="9" id="KW-1185">Reference proteome</keyword>
<evidence type="ECO:0000313" key="9">
    <source>
        <dbReference type="Proteomes" id="UP000619376"/>
    </source>
</evidence>
<keyword evidence="2 3" id="KW-0186">Copper</keyword>
<proteinExistence type="predicted"/>
<dbReference type="RefSeq" id="WP_184115357.1">
    <property type="nucleotide sequence ID" value="NZ_BNAJ01000015.1"/>
</dbReference>
<dbReference type="GO" id="GO:0009055">
    <property type="term" value="F:electron transfer activity"/>
    <property type="evidence" value="ECO:0007669"/>
    <property type="project" value="InterPro"/>
</dbReference>
<feature type="chain" id="PRO_5030517966" evidence="4">
    <location>
        <begin position="19"/>
        <end position="158"/>
    </location>
</feature>
<dbReference type="GO" id="GO:0005507">
    <property type="term" value="F:copper ion binding"/>
    <property type="evidence" value="ECO:0007669"/>
    <property type="project" value="InterPro"/>
</dbReference>